<keyword evidence="3" id="KW-1003">Cell membrane</keyword>
<feature type="transmembrane region" description="Helical" evidence="10">
    <location>
        <begin position="140"/>
        <end position="158"/>
    </location>
</feature>
<feature type="transmembrane region" description="Helical" evidence="10">
    <location>
        <begin position="305"/>
        <end position="326"/>
    </location>
</feature>
<evidence type="ECO:0000256" key="2">
    <source>
        <dbReference type="ARBA" id="ARBA00007400"/>
    </source>
</evidence>
<keyword evidence="8" id="KW-0012">Acyltransferase</keyword>
<dbReference type="Gene3D" id="3.40.50.1110">
    <property type="entry name" value="SGNH hydrolase"/>
    <property type="match status" value="1"/>
</dbReference>
<reference evidence="13" key="1">
    <citation type="submission" date="2015-08" db="EMBL/GenBank/DDBJ databases">
        <title>Fjat-14210 dsm16467.</title>
        <authorList>
            <person name="Liu B."/>
            <person name="Wang J."/>
            <person name="Zhu Y."/>
            <person name="Liu G."/>
            <person name="Chen Q."/>
            <person name="Chen Z."/>
            <person name="Lan J."/>
            <person name="Che J."/>
            <person name="Ge C."/>
            <person name="Shi H."/>
            <person name="Pan Z."/>
            <person name="Liu X."/>
        </authorList>
    </citation>
    <scope>NUCLEOTIDE SEQUENCE [LARGE SCALE GENOMIC DNA]</scope>
    <source>
        <strain evidence="13">DSM 16467</strain>
    </source>
</reference>
<evidence type="ECO:0000256" key="6">
    <source>
        <dbReference type="ARBA" id="ARBA00022989"/>
    </source>
</evidence>
<dbReference type="STRING" id="284581.AMD01_20040"/>
<feature type="transmembrane region" description="Helical" evidence="10">
    <location>
        <begin position="383"/>
        <end position="403"/>
    </location>
</feature>
<feature type="transmembrane region" description="Helical" evidence="10">
    <location>
        <begin position="236"/>
        <end position="255"/>
    </location>
</feature>
<feature type="region of interest" description="Disordered" evidence="9">
    <location>
        <begin position="424"/>
        <end position="450"/>
    </location>
</feature>
<dbReference type="GO" id="GO:0016747">
    <property type="term" value="F:acyltransferase activity, transferring groups other than amino-acyl groups"/>
    <property type="evidence" value="ECO:0007669"/>
    <property type="project" value="InterPro"/>
</dbReference>
<feature type="transmembrane region" description="Helical" evidence="10">
    <location>
        <begin position="12"/>
        <end position="30"/>
    </location>
</feature>
<keyword evidence="7 10" id="KW-0472">Membrane</keyword>
<evidence type="ECO:0000256" key="7">
    <source>
        <dbReference type="ARBA" id="ARBA00023136"/>
    </source>
</evidence>
<protein>
    <submittedName>
        <fullName evidence="12">Peptidoglycan O-acetyltransferase</fullName>
    </submittedName>
</protein>
<sequence>MLYERKHRYVHSLDGLRALAVLSVIAYHLNLKWAPGGFLGVDVFFVLSGYLITSILLDQQQHQTFSLQKFWISRVRRLLPAAYFMIAATVLWIIFFKRSLLHTIHGDALTSVFYMSNWWFIFHKVSYFDSFNSMSPLKNLWSLAIEEQFYIVWPLFLLVGLKLMNSRKKLTFVIFLFALLSAGLMGFLYEPGEDPSRIYYGTDTRAFALLLGGCLAFIWPMQRLSSKNLPKPARRILNVVSVITFAILIFCMATVDEFKPFVYKGGMFLIALNTAILIATISHPSSFLGKVLSVRPLTWIGTRSYGIYLWHYPIIILTTPLSEMGIFNPVRMGLQVGVTLLIAELSYRYFETPIRRNGFLYYFKMYHPKRLIQWKLLPHKQRIITILPVVVCVVLISDFAYSFTYKASTSEASPKQTVIKVHHTEPAHTQVKPNPEPEKDKPVAKPVEPPKPSYTDVLAIGDSIMLDIAPELQKLYGSITIDGKVGRQMSEAIELAPNYQSFNHPDKAIIVELGTNGYFTEEQLDAFLSHFPEAQIFIVNTKVPRPWEDEVNVVINQKARQSKKIQLIDWYSHGSNHPEYFAPDGVHLQPSGARRLASLISQEMNS</sequence>
<proteinExistence type="inferred from homology"/>
<dbReference type="InterPro" id="IPR036514">
    <property type="entry name" value="SGNH_hydro_sf"/>
</dbReference>
<evidence type="ECO:0000256" key="10">
    <source>
        <dbReference type="SAM" id="Phobius"/>
    </source>
</evidence>
<evidence type="ECO:0000256" key="4">
    <source>
        <dbReference type="ARBA" id="ARBA00022679"/>
    </source>
</evidence>
<dbReference type="OrthoDB" id="9796461at2"/>
<organism evidence="12 13">
    <name type="scientific">Priestia koreensis</name>
    <dbReference type="NCBI Taxonomy" id="284581"/>
    <lineage>
        <taxon>Bacteria</taxon>
        <taxon>Bacillati</taxon>
        <taxon>Bacillota</taxon>
        <taxon>Bacilli</taxon>
        <taxon>Bacillales</taxon>
        <taxon>Bacillaceae</taxon>
        <taxon>Priestia</taxon>
    </lineage>
</organism>
<evidence type="ECO:0000259" key="11">
    <source>
        <dbReference type="Pfam" id="PF01757"/>
    </source>
</evidence>
<evidence type="ECO:0000256" key="5">
    <source>
        <dbReference type="ARBA" id="ARBA00022692"/>
    </source>
</evidence>
<feature type="transmembrane region" description="Helical" evidence="10">
    <location>
        <begin position="170"/>
        <end position="189"/>
    </location>
</feature>
<feature type="transmembrane region" description="Helical" evidence="10">
    <location>
        <begin position="261"/>
        <end position="284"/>
    </location>
</feature>
<dbReference type="EMBL" id="LILC01000030">
    <property type="protein sequence ID" value="KOO41230.1"/>
    <property type="molecule type" value="Genomic_DNA"/>
</dbReference>
<feature type="transmembrane region" description="Helical" evidence="10">
    <location>
        <begin position="204"/>
        <end position="224"/>
    </location>
</feature>
<feature type="transmembrane region" description="Helical" evidence="10">
    <location>
        <begin position="78"/>
        <end position="96"/>
    </location>
</feature>
<evidence type="ECO:0000256" key="3">
    <source>
        <dbReference type="ARBA" id="ARBA00022475"/>
    </source>
</evidence>
<evidence type="ECO:0000256" key="8">
    <source>
        <dbReference type="ARBA" id="ARBA00023315"/>
    </source>
</evidence>
<dbReference type="Proteomes" id="UP000037558">
    <property type="component" value="Unassembled WGS sequence"/>
</dbReference>
<evidence type="ECO:0000256" key="1">
    <source>
        <dbReference type="ARBA" id="ARBA00004651"/>
    </source>
</evidence>
<feature type="domain" description="Acyltransferase 3" evidence="11">
    <location>
        <begin position="11"/>
        <end position="339"/>
    </location>
</feature>
<comment type="similarity">
    <text evidence="2">Belongs to the acyltransferase 3 family.</text>
</comment>
<dbReference type="PATRIC" id="fig|284581.3.peg.4398"/>
<keyword evidence="6 10" id="KW-1133">Transmembrane helix</keyword>
<evidence type="ECO:0000313" key="13">
    <source>
        <dbReference type="Proteomes" id="UP000037558"/>
    </source>
</evidence>
<keyword evidence="5 10" id="KW-0812">Transmembrane</keyword>
<comment type="caution">
    <text evidence="12">The sequence shown here is derived from an EMBL/GenBank/DDBJ whole genome shotgun (WGS) entry which is preliminary data.</text>
</comment>
<name>A0A0M0KQY3_9BACI</name>
<dbReference type="PANTHER" id="PTHR23028">
    <property type="entry name" value="ACETYLTRANSFERASE"/>
    <property type="match status" value="1"/>
</dbReference>
<dbReference type="CDD" id="cd01840">
    <property type="entry name" value="SGNH_hydrolase_yrhL_like"/>
    <property type="match status" value="1"/>
</dbReference>
<dbReference type="RefSeq" id="WP_053403215.1">
    <property type="nucleotide sequence ID" value="NZ_LILC01000030.1"/>
</dbReference>
<evidence type="ECO:0000256" key="9">
    <source>
        <dbReference type="SAM" id="MobiDB-lite"/>
    </source>
</evidence>
<gene>
    <name evidence="12" type="ORF">AMD01_20040</name>
</gene>
<accession>A0A0M0KQY3</accession>
<evidence type="ECO:0000313" key="12">
    <source>
        <dbReference type="EMBL" id="KOO41230.1"/>
    </source>
</evidence>
<feature type="transmembrane region" description="Helical" evidence="10">
    <location>
        <begin position="36"/>
        <end position="57"/>
    </location>
</feature>
<dbReference type="AlphaFoldDB" id="A0A0M0KQY3"/>
<dbReference type="InterPro" id="IPR002656">
    <property type="entry name" value="Acyl_transf_3_dom"/>
</dbReference>
<dbReference type="PANTHER" id="PTHR23028:SF53">
    <property type="entry name" value="ACYL_TRANSF_3 DOMAIN-CONTAINING PROTEIN"/>
    <property type="match status" value="1"/>
</dbReference>
<comment type="subcellular location">
    <subcellularLocation>
        <location evidence="1">Cell membrane</location>
        <topology evidence="1">Multi-pass membrane protein</topology>
    </subcellularLocation>
</comment>
<dbReference type="SUPFAM" id="SSF52266">
    <property type="entry name" value="SGNH hydrolase"/>
    <property type="match status" value="1"/>
</dbReference>
<dbReference type="InterPro" id="IPR050879">
    <property type="entry name" value="Acyltransferase_3"/>
</dbReference>
<keyword evidence="13" id="KW-1185">Reference proteome</keyword>
<dbReference type="GO" id="GO:0005886">
    <property type="term" value="C:plasma membrane"/>
    <property type="evidence" value="ECO:0007669"/>
    <property type="project" value="UniProtKB-SubCell"/>
</dbReference>
<dbReference type="Pfam" id="PF01757">
    <property type="entry name" value="Acyl_transf_3"/>
    <property type="match status" value="1"/>
</dbReference>
<keyword evidence="4 12" id="KW-0808">Transferase</keyword>
<dbReference type="GO" id="GO:0009103">
    <property type="term" value="P:lipopolysaccharide biosynthetic process"/>
    <property type="evidence" value="ECO:0007669"/>
    <property type="project" value="TreeGrafter"/>
</dbReference>